<comment type="caution">
    <text evidence="7">The sequence shown here is derived from an EMBL/GenBank/DDBJ whole genome shotgun (WGS) entry which is preliminary data.</text>
</comment>
<evidence type="ECO:0000259" key="6">
    <source>
        <dbReference type="PROSITE" id="PS51677"/>
    </source>
</evidence>
<feature type="domain" description="NodB homology" evidence="6">
    <location>
        <begin position="56"/>
        <end position="258"/>
    </location>
</feature>
<sequence>FLYQTSTFVHFLPSFFSMRSTFLITLAAIATAVSAAPALDKRATKAQIISTCTVPGTIALTFDDGPYEYTWALAETLQKAGITATFFMNGNNWVDVNSQSVKTSAGTKTYKQVIKHVYDSGHQIGSHTYNHVELGDQSATVVKSEMAKMETVFRSVLGKNPTYMRPPAGSYSSTTLTTLGGLGYKIILWDIDSNDWRYSETSGISKEQANYKNVIEKDSKTNPHGHIALHHDVYKKTVSELVPWVTTYIKGKKNYKFVSVAECLGNTKGSAYKTKK</sequence>
<dbReference type="EMBL" id="JAEPRD010000006">
    <property type="protein sequence ID" value="KAG2212283.1"/>
    <property type="molecule type" value="Genomic_DNA"/>
</dbReference>
<proteinExistence type="predicted"/>
<reference evidence="7" key="1">
    <citation type="submission" date="2020-12" db="EMBL/GenBank/DDBJ databases">
        <title>Metabolic potential, ecology and presence of endohyphal bacteria is reflected in genomic diversity of Mucoromycotina.</title>
        <authorList>
            <person name="Muszewska A."/>
            <person name="Okrasinska A."/>
            <person name="Steczkiewicz K."/>
            <person name="Drgas O."/>
            <person name="Orlowska M."/>
            <person name="Perlinska-Lenart U."/>
            <person name="Aleksandrzak-Piekarczyk T."/>
            <person name="Szatraj K."/>
            <person name="Zielenkiewicz U."/>
            <person name="Pilsyk S."/>
            <person name="Malc E."/>
            <person name="Mieczkowski P."/>
            <person name="Kruszewska J.S."/>
            <person name="Biernat P."/>
            <person name="Pawlowska J."/>
        </authorList>
    </citation>
    <scope>NUCLEOTIDE SEQUENCE</scope>
    <source>
        <strain evidence="7">WA0000017839</strain>
    </source>
</reference>
<evidence type="ECO:0000256" key="5">
    <source>
        <dbReference type="ARBA" id="ARBA00023277"/>
    </source>
</evidence>
<keyword evidence="3" id="KW-0732">Signal</keyword>
<evidence type="ECO:0000256" key="3">
    <source>
        <dbReference type="ARBA" id="ARBA00022729"/>
    </source>
</evidence>
<dbReference type="SUPFAM" id="SSF88713">
    <property type="entry name" value="Glycoside hydrolase/deacetylase"/>
    <property type="match status" value="1"/>
</dbReference>
<evidence type="ECO:0000313" key="8">
    <source>
        <dbReference type="Proteomes" id="UP000603453"/>
    </source>
</evidence>
<keyword evidence="4" id="KW-0378">Hydrolase</keyword>
<dbReference type="GO" id="GO:0005975">
    <property type="term" value="P:carbohydrate metabolic process"/>
    <property type="evidence" value="ECO:0007669"/>
    <property type="project" value="InterPro"/>
</dbReference>
<dbReference type="AlphaFoldDB" id="A0A8H7RKL8"/>
<dbReference type="OrthoDB" id="2125469at2759"/>
<dbReference type="InterPro" id="IPR002509">
    <property type="entry name" value="NODB_dom"/>
</dbReference>
<organism evidence="7 8">
    <name type="scientific">Mucor saturninus</name>
    <dbReference type="NCBI Taxonomy" id="64648"/>
    <lineage>
        <taxon>Eukaryota</taxon>
        <taxon>Fungi</taxon>
        <taxon>Fungi incertae sedis</taxon>
        <taxon>Mucoromycota</taxon>
        <taxon>Mucoromycotina</taxon>
        <taxon>Mucoromycetes</taxon>
        <taxon>Mucorales</taxon>
        <taxon>Mucorineae</taxon>
        <taxon>Mucoraceae</taxon>
        <taxon>Mucor</taxon>
    </lineage>
</organism>
<evidence type="ECO:0000256" key="1">
    <source>
        <dbReference type="ARBA" id="ARBA00001941"/>
    </source>
</evidence>
<keyword evidence="2" id="KW-0479">Metal-binding</keyword>
<comment type="cofactor">
    <cofactor evidence="1">
        <name>Co(2+)</name>
        <dbReference type="ChEBI" id="CHEBI:48828"/>
    </cofactor>
</comment>
<keyword evidence="5" id="KW-0119">Carbohydrate metabolism</keyword>
<dbReference type="GO" id="GO:0046872">
    <property type="term" value="F:metal ion binding"/>
    <property type="evidence" value="ECO:0007669"/>
    <property type="project" value="UniProtKB-KW"/>
</dbReference>
<gene>
    <name evidence="7" type="ORF">INT47_001642</name>
</gene>
<dbReference type="PROSITE" id="PS51677">
    <property type="entry name" value="NODB"/>
    <property type="match status" value="1"/>
</dbReference>
<evidence type="ECO:0000313" key="7">
    <source>
        <dbReference type="EMBL" id="KAG2212283.1"/>
    </source>
</evidence>
<evidence type="ECO:0000256" key="4">
    <source>
        <dbReference type="ARBA" id="ARBA00022801"/>
    </source>
</evidence>
<dbReference type="PANTHER" id="PTHR46471">
    <property type="entry name" value="CHITIN DEACETYLASE"/>
    <property type="match status" value="1"/>
</dbReference>
<name>A0A8H7RKL8_9FUNG</name>
<accession>A0A8H7RKL8</accession>
<dbReference type="Gene3D" id="3.20.20.370">
    <property type="entry name" value="Glycoside hydrolase/deacetylase"/>
    <property type="match status" value="1"/>
</dbReference>
<protein>
    <recommendedName>
        <fullName evidence="6">NodB homology domain-containing protein</fullName>
    </recommendedName>
</protein>
<dbReference type="PANTHER" id="PTHR46471:SF9">
    <property type="entry name" value="CHITIN DEACETYLASE"/>
    <property type="match status" value="1"/>
</dbReference>
<dbReference type="Pfam" id="PF01522">
    <property type="entry name" value="Polysacc_deac_1"/>
    <property type="match status" value="1"/>
</dbReference>
<dbReference type="Proteomes" id="UP000603453">
    <property type="component" value="Unassembled WGS sequence"/>
</dbReference>
<evidence type="ECO:0000256" key="2">
    <source>
        <dbReference type="ARBA" id="ARBA00022723"/>
    </source>
</evidence>
<dbReference type="GO" id="GO:0016810">
    <property type="term" value="F:hydrolase activity, acting on carbon-nitrogen (but not peptide) bonds"/>
    <property type="evidence" value="ECO:0007669"/>
    <property type="project" value="InterPro"/>
</dbReference>
<feature type="non-terminal residue" evidence="7">
    <location>
        <position position="1"/>
    </location>
</feature>
<dbReference type="InterPro" id="IPR011330">
    <property type="entry name" value="Glyco_hydro/deAcase_b/a-brl"/>
</dbReference>
<keyword evidence="8" id="KW-1185">Reference proteome</keyword>